<dbReference type="InterPro" id="IPR033031">
    <property type="entry name" value="Scc2/Nipped-B"/>
</dbReference>
<evidence type="ECO:0000256" key="1">
    <source>
        <dbReference type="RuleBase" id="RU364107"/>
    </source>
</evidence>
<dbReference type="GO" id="GO:0034087">
    <property type="term" value="P:establishment of mitotic sister chromatid cohesion"/>
    <property type="evidence" value="ECO:0007669"/>
    <property type="project" value="TreeGrafter"/>
</dbReference>
<keyword evidence="1" id="KW-0131">Cell cycle</keyword>
<keyword evidence="1" id="KW-0677">Repeat</keyword>
<feature type="domain" description="Sister chromatid cohesion C-terminal" evidence="2">
    <location>
        <begin position="71"/>
        <end position="137"/>
    </location>
</feature>
<dbReference type="Pfam" id="PF12830">
    <property type="entry name" value="Nipped-B_C"/>
    <property type="match status" value="1"/>
</dbReference>
<dbReference type="GO" id="GO:0071169">
    <property type="term" value="P:establishment of protein localization to chromatin"/>
    <property type="evidence" value="ECO:0007669"/>
    <property type="project" value="TreeGrafter"/>
</dbReference>
<organism evidence="3 4">
    <name type="scientific">Kingdonia uniflora</name>
    <dbReference type="NCBI Taxonomy" id="39325"/>
    <lineage>
        <taxon>Eukaryota</taxon>
        <taxon>Viridiplantae</taxon>
        <taxon>Streptophyta</taxon>
        <taxon>Embryophyta</taxon>
        <taxon>Tracheophyta</taxon>
        <taxon>Spermatophyta</taxon>
        <taxon>Magnoliopsida</taxon>
        <taxon>Ranunculales</taxon>
        <taxon>Circaeasteraceae</taxon>
        <taxon>Kingdonia</taxon>
    </lineage>
</organism>
<comment type="similarity">
    <text evidence="1">Belongs to the SCC2/Nipped-B family.</text>
</comment>
<dbReference type="GO" id="GO:0003682">
    <property type="term" value="F:chromatin binding"/>
    <property type="evidence" value="ECO:0007669"/>
    <property type="project" value="TreeGrafter"/>
</dbReference>
<evidence type="ECO:0000313" key="4">
    <source>
        <dbReference type="Proteomes" id="UP000541444"/>
    </source>
</evidence>
<comment type="caution">
    <text evidence="3">The sequence shown here is derived from an EMBL/GenBank/DDBJ whole genome shotgun (WGS) entry which is preliminary data.</text>
</comment>
<evidence type="ECO:0000259" key="2">
    <source>
        <dbReference type="Pfam" id="PF12830"/>
    </source>
</evidence>
<dbReference type="EMBL" id="JACGCM010001300">
    <property type="protein sequence ID" value="KAF6156831.1"/>
    <property type="molecule type" value="Genomic_DNA"/>
</dbReference>
<keyword evidence="1" id="KW-0539">Nucleus</keyword>
<dbReference type="GO" id="GO:0061775">
    <property type="term" value="F:cohesin loader activity"/>
    <property type="evidence" value="ECO:0007669"/>
    <property type="project" value="InterPro"/>
</dbReference>
<dbReference type="GO" id="GO:0090694">
    <property type="term" value="C:Scc2-Scc4 cohesin loading complex"/>
    <property type="evidence" value="ECO:0007669"/>
    <property type="project" value="TreeGrafter"/>
</dbReference>
<reference evidence="3 4" key="1">
    <citation type="journal article" date="2020" name="IScience">
        <title>Genome Sequencing of the Endangered Kingdonia uniflora (Circaeasteraceae, Ranunculales) Reveals Potential Mechanisms of Evolutionary Specialization.</title>
        <authorList>
            <person name="Sun Y."/>
            <person name="Deng T."/>
            <person name="Zhang A."/>
            <person name="Moore M.J."/>
            <person name="Landis J.B."/>
            <person name="Lin N."/>
            <person name="Zhang H."/>
            <person name="Zhang X."/>
            <person name="Huang J."/>
            <person name="Zhang X."/>
            <person name="Sun H."/>
            <person name="Wang H."/>
        </authorList>
    </citation>
    <scope>NUCLEOTIDE SEQUENCE [LARGE SCALE GENOMIC DNA]</scope>
    <source>
        <strain evidence="3">TB1705</strain>
        <tissue evidence="3">Leaf</tissue>
    </source>
</reference>
<dbReference type="OrthoDB" id="1720657at2759"/>
<dbReference type="PANTHER" id="PTHR21704:SF18">
    <property type="entry name" value="NIPPED-B-LIKE PROTEIN"/>
    <property type="match status" value="1"/>
</dbReference>
<evidence type="ECO:0000313" key="3">
    <source>
        <dbReference type="EMBL" id="KAF6156831.1"/>
    </source>
</evidence>
<proteinExistence type="inferred from homology"/>
<dbReference type="AlphaFoldDB" id="A0A7J7MPM4"/>
<keyword evidence="4" id="KW-1185">Reference proteome</keyword>
<accession>A0A7J7MPM4</accession>
<dbReference type="Proteomes" id="UP000541444">
    <property type="component" value="Unassembled WGS sequence"/>
</dbReference>
<protein>
    <recommendedName>
        <fullName evidence="1">Sister chromatid cohesion protein</fullName>
    </recommendedName>
</protein>
<gene>
    <name evidence="3" type="ORF">GIB67_017365</name>
</gene>
<name>A0A7J7MPM4_9MAGN</name>
<dbReference type="GO" id="GO:0140588">
    <property type="term" value="P:chromatin looping"/>
    <property type="evidence" value="ECO:0007669"/>
    <property type="project" value="InterPro"/>
</dbReference>
<sequence>GRVYVGNGYLEDTGGDIITLMQALQNMHEYHLDAESQMGTYRNGSSNVIQYPEEGGHSVPVAVGAGDTNICGGIIQLYWEGILGRCIDMNEEIVEVVLRQGLVHLITCVPYLIALETDAQEVNSKLAHHLLLSMNEK</sequence>
<dbReference type="GO" id="GO:0010468">
    <property type="term" value="P:regulation of gene expression"/>
    <property type="evidence" value="ECO:0007669"/>
    <property type="project" value="InterPro"/>
</dbReference>
<dbReference type="GO" id="GO:1990414">
    <property type="term" value="P:replication-born double-strand break repair via sister chromatid exchange"/>
    <property type="evidence" value="ECO:0007669"/>
    <property type="project" value="TreeGrafter"/>
</dbReference>
<feature type="non-terminal residue" evidence="3">
    <location>
        <position position="1"/>
    </location>
</feature>
<dbReference type="InterPro" id="IPR024986">
    <property type="entry name" value="Nipped-B_C"/>
</dbReference>
<comment type="subcellular location">
    <subcellularLocation>
        <location evidence="1">Nucleus</location>
    </subcellularLocation>
</comment>
<dbReference type="PANTHER" id="PTHR21704">
    <property type="entry name" value="NIPPED-B-LIKE PROTEIN DELANGIN SCC2-RELATED"/>
    <property type="match status" value="1"/>
</dbReference>